<dbReference type="RefSeq" id="WP_204917155.1">
    <property type="nucleotide sequence ID" value="NZ_BAAAQP010000002.1"/>
</dbReference>
<organism evidence="2 3">
    <name type="scientific">Microlunatus panaciterrae</name>
    <dbReference type="NCBI Taxonomy" id="400768"/>
    <lineage>
        <taxon>Bacteria</taxon>
        <taxon>Bacillati</taxon>
        <taxon>Actinomycetota</taxon>
        <taxon>Actinomycetes</taxon>
        <taxon>Propionibacteriales</taxon>
        <taxon>Propionibacteriaceae</taxon>
        <taxon>Microlunatus</taxon>
    </lineage>
</organism>
<gene>
    <name evidence="2" type="ORF">JOE57_001556</name>
</gene>
<accession>A0ABS2RI19</accession>
<reference evidence="2 3" key="1">
    <citation type="submission" date="2021-01" db="EMBL/GenBank/DDBJ databases">
        <title>Sequencing the genomes of 1000 actinobacteria strains.</title>
        <authorList>
            <person name="Klenk H.-P."/>
        </authorList>
    </citation>
    <scope>NUCLEOTIDE SEQUENCE [LARGE SCALE GENOMIC DNA]</scope>
    <source>
        <strain evidence="2 3">DSM 18662</strain>
    </source>
</reference>
<comment type="caution">
    <text evidence="2">The sequence shown here is derived from an EMBL/GenBank/DDBJ whole genome shotgun (WGS) entry which is preliminary data.</text>
</comment>
<dbReference type="InterPro" id="IPR049625">
    <property type="entry name" value="Glyco_transf_61_cat"/>
</dbReference>
<sequence length="633" mass="70557">MARTRGRPFRRRVRWLAGRAVDSVLAHPGPIRPMTEALIQRVEWHLAQSGQLPARATEADRPRISDVMLRRLVAQFTGRDPRRIAIFGADPADQLADLVLQRWAGVTVIVISTEPPAGSSGEASPDRLIRCEALKGASALHAALAAYGPYDALVDATGTMPHQQLDRLRRTFFQLRRGGAYLALTEEGVAPDGSQQVDAPPGKESLADFIGRLAEAKLRGRNAVLALPAADRGFGDGVRTILVQNGVLEMVNALHSLAKMRYTEMDQVMLRRPELGSVLQRRPALTFTSPSTVTTSQPHLDGLFPRAFEVPSLALRDYGRTVCAPHQVLIKDGMLLPDTYRHFQNRRLRNRHLDEVTMEFARYPKKLSARNTLPGEYFFLGSEYPQHFGHVMTEQLSRLWAWPEAKRRFPGLKALVQLRSDRTELAKFERAVFAAAGIAPEDLIGTHGVVQVEKMLAATPMLVNFRYVDPGLAQQWDRIGDALSAEATGTDYPAKIFISRRGITKRECRNAAEVEAVFHSHGFMIISPQDYPLAEQVMMFRRAEVIGGFAGSGLFGIGFSREPKQVIMIRSESYTAGNEYLLCSIRGHRLDVIWCDPEARHPAGRWEHDAFQSGYSFDFERDGAFLDSLLADS</sequence>
<dbReference type="EMBL" id="JAFBCF010000001">
    <property type="protein sequence ID" value="MBM7798635.1"/>
    <property type="molecule type" value="Genomic_DNA"/>
</dbReference>
<evidence type="ECO:0000313" key="2">
    <source>
        <dbReference type="EMBL" id="MBM7798635.1"/>
    </source>
</evidence>
<feature type="domain" description="Glycosyltransferase 61 catalytic" evidence="1">
    <location>
        <begin position="388"/>
        <end position="567"/>
    </location>
</feature>
<name>A0ABS2RI19_9ACTN</name>
<evidence type="ECO:0000313" key="3">
    <source>
        <dbReference type="Proteomes" id="UP000704762"/>
    </source>
</evidence>
<evidence type="ECO:0000259" key="1">
    <source>
        <dbReference type="Pfam" id="PF04577"/>
    </source>
</evidence>
<proteinExistence type="predicted"/>
<protein>
    <submittedName>
        <fullName evidence="2">Capsular polysaccharide biosynthesis protein</fullName>
    </submittedName>
</protein>
<dbReference type="Pfam" id="PF04577">
    <property type="entry name" value="Glyco_transf_61"/>
    <property type="match status" value="1"/>
</dbReference>
<keyword evidence="3" id="KW-1185">Reference proteome</keyword>
<dbReference type="Proteomes" id="UP000704762">
    <property type="component" value="Unassembled WGS sequence"/>
</dbReference>